<gene>
    <name evidence="5" type="ORF">GCM10022414_14770</name>
</gene>
<dbReference type="InterPro" id="IPR014395">
    <property type="entry name" value="Pen/GL7ACA/AHL_acylase"/>
</dbReference>
<dbReference type="InterPro" id="IPR029055">
    <property type="entry name" value="Ntn_hydrolases_N"/>
</dbReference>
<dbReference type="InterPro" id="IPR023343">
    <property type="entry name" value="Penicillin_amidase_dom1"/>
</dbReference>
<dbReference type="Pfam" id="PF01804">
    <property type="entry name" value="Penicil_amidase"/>
    <property type="match status" value="1"/>
</dbReference>
<protein>
    <submittedName>
        <fullName evidence="5">Penicillin acylase family protein</fullName>
    </submittedName>
</protein>
<dbReference type="SUPFAM" id="SSF56235">
    <property type="entry name" value="N-terminal nucleophile aminohydrolases (Ntn hydrolases)"/>
    <property type="match status" value="1"/>
</dbReference>
<organism evidence="5 6">
    <name type="scientific">Zhongshania borealis</name>
    <dbReference type="NCBI Taxonomy" id="889488"/>
    <lineage>
        <taxon>Bacteria</taxon>
        <taxon>Pseudomonadati</taxon>
        <taxon>Pseudomonadota</taxon>
        <taxon>Gammaproteobacteria</taxon>
        <taxon>Cellvibrionales</taxon>
        <taxon>Spongiibacteraceae</taxon>
        <taxon>Zhongshania</taxon>
    </lineage>
</organism>
<keyword evidence="6" id="KW-1185">Reference proteome</keyword>
<dbReference type="InterPro" id="IPR043146">
    <property type="entry name" value="Penicillin_amidase_N_B-knob"/>
</dbReference>
<dbReference type="PANTHER" id="PTHR34218">
    <property type="entry name" value="PEPTIDASE S45 PENICILLIN AMIDASE"/>
    <property type="match status" value="1"/>
</dbReference>
<dbReference type="Gene3D" id="2.30.120.10">
    <property type="match status" value="1"/>
</dbReference>
<dbReference type="Gene3D" id="1.10.439.10">
    <property type="entry name" value="Penicillin Amidohydrolase, domain 1"/>
    <property type="match status" value="1"/>
</dbReference>
<keyword evidence="4" id="KW-0865">Zymogen</keyword>
<evidence type="ECO:0000256" key="4">
    <source>
        <dbReference type="ARBA" id="ARBA00023145"/>
    </source>
</evidence>
<dbReference type="InterPro" id="IPR002692">
    <property type="entry name" value="S45"/>
</dbReference>
<sequence>MPRLTDLPGIAALLAQVVIGHITMPRRHFTIAQRVDALPLAGAPLLAPIKIHWNDHLVPFIQAENERDLAVGLGISHAHLRLGQIEFLKYVSQGRLSEILGPIANATDHTLRVLDLARVSKECYAAMPEQSKQWMQGYADGINYVIANIVDNRALWPEEFQILNVRPTAWSVEDLLTLARLNCADFSWGMWPKLLPLRKRKDWLAVWRHLMNFAGGPPVPAENVLSTDDALDWLSGLFGKPGGSNAVAVQARKTVSGNAMLSGDPHLPLALPSFWVLGGLHCPTLKTVGYMLPGLPAVMVGRSPQIAWGGTSMHAASSDLFDVAKHAESTFTQRRCVIATRWGRAREITLTDSRFGPLLTDAPMFNKKTMAVNGSRLAFRWVGHQISDEITAMLNVARARNFDEFQFALKDFAVAGQNMVYADTEGNIAQLMAARLPKRAATRPDDIVLKSADHDCWDEMVDTTALPLRYNPSEGYVASANNKPERDSDVLISCFFSPDDRVARLKSVLGSAAKIDRELLCSLMTDVKSDSGIVLRDALLALIDRKQTAVYKCLADWDGEYRTDSEGALVFEFLLYHFAVALHGKTDMAVLTVSWDPRSLLLADIAKVPIADLKNAVSLALPKCEKALKKYRHWGAVHRLRFNHPLAALPLLGKRWRFGEVEIGGANETLMKSAHGFATGKHYVGMSSTARYFFDLGHSDENWFAMLGGQDGCPGSPAFTDLIPAWNKQEMLQIPLDPEAIRLSYKYCVTIDA</sequence>
<keyword evidence="3" id="KW-0378">Hydrolase</keyword>
<dbReference type="EMBL" id="BAABDM010000002">
    <property type="protein sequence ID" value="GAA4092316.1"/>
    <property type="molecule type" value="Genomic_DNA"/>
</dbReference>
<dbReference type="Proteomes" id="UP001500392">
    <property type="component" value="Unassembled WGS sequence"/>
</dbReference>
<evidence type="ECO:0000256" key="3">
    <source>
        <dbReference type="ARBA" id="ARBA00022801"/>
    </source>
</evidence>
<evidence type="ECO:0000313" key="5">
    <source>
        <dbReference type="EMBL" id="GAA4092316.1"/>
    </source>
</evidence>
<dbReference type="Gene3D" id="1.10.1400.10">
    <property type="match status" value="1"/>
</dbReference>
<dbReference type="PANTHER" id="PTHR34218:SF3">
    <property type="entry name" value="ACYL-HOMOSERINE LACTONE ACYLASE PVDQ"/>
    <property type="match status" value="1"/>
</dbReference>
<name>A0ABP7WMV4_9GAMM</name>
<dbReference type="RefSeq" id="WP_344934133.1">
    <property type="nucleotide sequence ID" value="NZ_BAABDM010000002.1"/>
</dbReference>
<dbReference type="Gene3D" id="3.60.20.10">
    <property type="entry name" value="Glutamine Phosphoribosylpyrophosphate, subunit 1, domain 1"/>
    <property type="match status" value="1"/>
</dbReference>
<comment type="caution">
    <text evidence="5">The sequence shown here is derived from an EMBL/GenBank/DDBJ whole genome shotgun (WGS) entry which is preliminary data.</text>
</comment>
<comment type="similarity">
    <text evidence="1">Belongs to the peptidase S45 family.</text>
</comment>
<evidence type="ECO:0000256" key="2">
    <source>
        <dbReference type="ARBA" id="ARBA00022729"/>
    </source>
</evidence>
<evidence type="ECO:0000313" key="6">
    <source>
        <dbReference type="Proteomes" id="UP001500392"/>
    </source>
</evidence>
<dbReference type="PIRSF" id="PIRSF001227">
    <property type="entry name" value="Pen_acylase"/>
    <property type="match status" value="1"/>
</dbReference>
<keyword evidence="2" id="KW-0732">Signal</keyword>
<reference evidence="6" key="1">
    <citation type="journal article" date="2019" name="Int. J. Syst. Evol. Microbiol.">
        <title>The Global Catalogue of Microorganisms (GCM) 10K type strain sequencing project: providing services to taxonomists for standard genome sequencing and annotation.</title>
        <authorList>
            <consortium name="The Broad Institute Genomics Platform"/>
            <consortium name="The Broad Institute Genome Sequencing Center for Infectious Disease"/>
            <person name="Wu L."/>
            <person name="Ma J."/>
        </authorList>
    </citation>
    <scope>NUCLEOTIDE SEQUENCE [LARGE SCALE GENOMIC DNA]</scope>
    <source>
        <strain evidence="6">JCM 17304</strain>
    </source>
</reference>
<proteinExistence type="inferred from homology"/>
<evidence type="ECO:0000256" key="1">
    <source>
        <dbReference type="ARBA" id="ARBA00006586"/>
    </source>
</evidence>
<accession>A0ABP7WMV4</accession>
<dbReference type="InterPro" id="IPR043147">
    <property type="entry name" value="Penicillin_amidase_A-knob"/>
</dbReference>